<protein>
    <submittedName>
        <fullName evidence="5">3-hydroxyacyl-CoA dehydrogenase</fullName>
        <ecNumber evidence="5">1.1.1.35</ecNumber>
    </submittedName>
</protein>
<dbReference type="InterPro" id="IPR006180">
    <property type="entry name" value="3-OHacyl-CoA_DH_CS"/>
</dbReference>
<feature type="domain" description="3-hydroxyacyl-CoA dehydrogenase C-terminal" evidence="3">
    <location>
        <begin position="186"/>
        <end position="253"/>
    </location>
</feature>
<dbReference type="GO" id="GO:0006631">
    <property type="term" value="P:fatty acid metabolic process"/>
    <property type="evidence" value="ECO:0007669"/>
    <property type="project" value="InterPro"/>
</dbReference>
<dbReference type="Pfam" id="PF02737">
    <property type="entry name" value="3HCDH_N"/>
    <property type="match status" value="1"/>
</dbReference>
<reference evidence="5 6" key="1">
    <citation type="submission" date="2014-09" db="EMBL/GenBank/DDBJ databases">
        <title>Isolation and characterization of Aurantimonas altamirensis ON-56566 from clinical sample following a dog bite.</title>
        <authorList>
            <person name="Eshaghi A."/>
            <person name="Li A."/>
            <person name="Shahinas D."/>
            <person name="Bahn P."/>
            <person name="Kus J.V."/>
            <person name="Patel S.N."/>
        </authorList>
    </citation>
    <scope>NUCLEOTIDE SEQUENCE [LARGE SCALE GENOMIC DNA]</scope>
    <source>
        <strain evidence="5 6">ON-56566</strain>
    </source>
</reference>
<dbReference type="AlphaFoldDB" id="A0A0B1Q133"/>
<dbReference type="EC" id="1.1.1.35" evidence="5"/>
<dbReference type="GO" id="GO:0003857">
    <property type="term" value="F:(3S)-3-hydroxyacyl-CoA dehydrogenase (NAD+) activity"/>
    <property type="evidence" value="ECO:0007669"/>
    <property type="project" value="UniProtKB-EC"/>
</dbReference>
<gene>
    <name evidence="5" type="ORF">LA66_11395</name>
</gene>
<dbReference type="InterPro" id="IPR036291">
    <property type="entry name" value="NAD(P)-bd_dom_sf"/>
</dbReference>
<dbReference type="GO" id="GO:0070403">
    <property type="term" value="F:NAD+ binding"/>
    <property type="evidence" value="ECO:0007669"/>
    <property type="project" value="InterPro"/>
</dbReference>
<dbReference type="SUPFAM" id="SSF48179">
    <property type="entry name" value="6-phosphogluconate dehydrogenase C-terminal domain-like"/>
    <property type="match status" value="1"/>
</dbReference>
<keyword evidence="2 5" id="KW-0560">Oxidoreductase</keyword>
<dbReference type="EMBL" id="JRFJ01000003">
    <property type="protein sequence ID" value="KHJ54079.1"/>
    <property type="molecule type" value="Genomic_DNA"/>
</dbReference>
<organism evidence="5 6">
    <name type="scientific">Aureimonas altamirensis</name>
    <dbReference type="NCBI Taxonomy" id="370622"/>
    <lineage>
        <taxon>Bacteria</taxon>
        <taxon>Pseudomonadati</taxon>
        <taxon>Pseudomonadota</taxon>
        <taxon>Alphaproteobacteria</taxon>
        <taxon>Hyphomicrobiales</taxon>
        <taxon>Aurantimonadaceae</taxon>
        <taxon>Aureimonas</taxon>
    </lineage>
</organism>
<evidence type="ECO:0000313" key="5">
    <source>
        <dbReference type="EMBL" id="KHJ54079.1"/>
    </source>
</evidence>
<dbReference type="InterPro" id="IPR006176">
    <property type="entry name" value="3-OHacyl-CoA_DH_NAD-bd"/>
</dbReference>
<dbReference type="STRING" id="370622.LA66_11395"/>
<proteinExistence type="inferred from homology"/>
<evidence type="ECO:0000256" key="1">
    <source>
        <dbReference type="ARBA" id="ARBA00009463"/>
    </source>
</evidence>
<accession>A0A0B1Q133</accession>
<dbReference type="Gene3D" id="1.10.1040.10">
    <property type="entry name" value="N-(1-d-carboxylethyl)-l-norvaline Dehydrogenase, domain 2"/>
    <property type="match status" value="1"/>
</dbReference>
<comment type="similarity">
    <text evidence="1">Belongs to the 3-hydroxyacyl-CoA dehydrogenase family.</text>
</comment>
<dbReference type="Proteomes" id="UP000030826">
    <property type="component" value="Unassembled WGS sequence"/>
</dbReference>
<evidence type="ECO:0000259" key="3">
    <source>
        <dbReference type="Pfam" id="PF00725"/>
    </source>
</evidence>
<dbReference type="OrthoDB" id="9803287at2"/>
<dbReference type="NCBIfam" id="NF004783">
    <property type="entry name" value="PRK06129.1"/>
    <property type="match status" value="1"/>
</dbReference>
<dbReference type="PROSITE" id="PS00067">
    <property type="entry name" value="3HCDH"/>
    <property type="match status" value="1"/>
</dbReference>
<comment type="caution">
    <text evidence="5">The sequence shown here is derived from an EMBL/GenBank/DDBJ whole genome shotgun (WGS) entry which is preliminary data.</text>
</comment>
<dbReference type="GO" id="GO:0050104">
    <property type="term" value="F:L-gulonate 3-dehydrogenase activity"/>
    <property type="evidence" value="ECO:0007669"/>
    <property type="project" value="TreeGrafter"/>
</dbReference>
<dbReference type="Gene3D" id="3.40.50.720">
    <property type="entry name" value="NAD(P)-binding Rossmann-like Domain"/>
    <property type="match status" value="1"/>
</dbReference>
<evidence type="ECO:0000259" key="4">
    <source>
        <dbReference type="Pfam" id="PF02737"/>
    </source>
</evidence>
<dbReference type="InterPro" id="IPR013328">
    <property type="entry name" value="6PGD_dom2"/>
</dbReference>
<dbReference type="PANTHER" id="PTHR48075:SF1">
    <property type="entry name" value="LAMBDA-CRYSTALLIN HOMOLOG"/>
    <property type="match status" value="1"/>
</dbReference>
<feature type="domain" description="3-hydroxyacyl-CoA dehydrogenase NAD binding" evidence="4">
    <location>
        <begin position="3"/>
        <end position="182"/>
    </location>
</feature>
<dbReference type="SUPFAM" id="SSF51735">
    <property type="entry name" value="NAD(P)-binding Rossmann-fold domains"/>
    <property type="match status" value="1"/>
</dbReference>
<evidence type="ECO:0000313" key="6">
    <source>
        <dbReference type="Proteomes" id="UP000030826"/>
    </source>
</evidence>
<evidence type="ECO:0000256" key="2">
    <source>
        <dbReference type="ARBA" id="ARBA00023002"/>
    </source>
</evidence>
<sequence>METVAVIGAGLIGRAWAITFARAGCRVRLWDPEPKAIPEALAYIASVVDDLVRNDLAGGRSREALIDGIKGSDTLAGALQGALWVQECGPERIDTKRETFALMDELASQEAILASSSSALLPSAMSEGLAGRQRCVVAHPINPPYLVPAVELVPAPWTDARTMERGAAFLRAIGQVPLVMEREIDGFIMNRLQGALLDEAFRLVEGGYASAADVDRGIADGLALRWSFIGPFETIDLNAPGGIADYVARYGPMYAGLAESMRRQPDWAGITAAGIEAERRQALPAEGLSERQRWRDARLMALRAHKRAADAQFGK</sequence>
<dbReference type="InterPro" id="IPR008927">
    <property type="entry name" value="6-PGluconate_DH-like_C_sf"/>
</dbReference>
<dbReference type="RefSeq" id="WP_039193147.1">
    <property type="nucleotide sequence ID" value="NZ_JRFJ01000003.1"/>
</dbReference>
<name>A0A0B1Q133_9HYPH</name>
<dbReference type="Pfam" id="PF00725">
    <property type="entry name" value="3HCDH"/>
    <property type="match status" value="1"/>
</dbReference>
<dbReference type="InterPro" id="IPR006108">
    <property type="entry name" value="3HC_DH_C"/>
</dbReference>
<dbReference type="PANTHER" id="PTHR48075">
    <property type="entry name" value="3-HYDROXYACYL-COA DEHYDROGENASE FAMILY PROTEIN"/>
    <property type="match status" value="1"/>
</dbReference>